<organism evidence="1 2">
    <name type="scientific">Ralstonia pickettii</name>
    <name type="common">Burkholderia pickettii</name>
    <dbReference type="NCBI Taxonomy" id="329"/>
    <lineage>
        <taxon>Bacteria</taxon>
        <taxon>Pseudomonadati</taxon>
        <taxon>Pseudomonadota</taxon>
        <taxon>Betaproteobacteria</taxon>
        <taxon>Burkholderiales</taxon>
        <taxon>Burkholderiaceae</taxon>
        <taxon>Ralstonia</taxon>
    </lineage>
</organism>
<evidence type="ECO:0000313" key="2">
    <source>
        <dbReference type="Proteomes" id="UP001199322"/>
    </source>
</evidence>
<dbReference type="RefSeq" id="WP_024542621.1">
    <property type="nucleotide sequence ID" value="NZ_CP104383.1"/>
</dbReference>
<sequence length="95" mass="9967">MADLDQWLADAARITHEAPSAVSTARIQQRLAAEPAPDVLVARYDARRAMLCAAIAALVAFTVIDRVATAVLNKPGPTWVATPSAASPFGLLIGE</sequence>
<reference evidence="1" key="1">
    <citation type="submission" date="2018-06" db="EMBL/GenBank/DDBJ databases">
        <authorList>
            <person name="O'Rourke A."/>
        </authorList>
    </citation>
    <scope>NUCLEOTIDE SEQUENCE</scope>
    <source>
        <strain evidence="1">132550021-3</strain>
    </source>
</reference>
<accession>A0AAW4Q5R6</accession>
<comment type="caution">
    <text evidence="1">The sequence shown here is derived from an EMBL/GenBank/DDBJ whole genome shotgun (WGS) entry which is preliminary data.</text>
</comment>
<proteinExistence type="predicted"/>
<name>A0AAW4Q5R6_RALPI</name>
<dbReference type="EMBL" id="QGBI01000014">
    <property type="protein sequence ID" value="MBX3891290.1"/>
    <property type="molecule type" value="Genomic_DNA"/>
</dbReference>
<dbReference type="Pfam" id="PF17524">
    <property type="entry name" value="CnrY"/>
    <property type="match status" value="1"/>
</dbReference>
<protein>
    <submittedName>
        <fullName evidence="1">CnrY/NccY family anti-sigma factor</fullName>
    </submittedName>
</protein>
<dbReference type="NCBIfam" id="NF033790">
    <property type="entry name" value="CnrY_NccY_antiS"/>
    <property type="match status" value="1"/>
</dbReference>
<evidence type="ECO:0000313" key="1">
    <source>
        <dbReference type="EMBL" id="MBX3891290.1"/>
    </source>
</evidence>
<dbReference type="InterPro" id="IPR035230">
    <property type="entry name" value="CnrY"/>
</dbReference>
<gene>
    <name evidence="1" type="ORF">DEE74_15605</name>
</gene>
<dbReference type="Proteomes" id="UP001199322">
    <property type="component" value="Unassembled WGS sequence"/>
</dbReference>
<dbReference type="AlphaFoldDB" id="A0AAW4Q5R6"/>
<dbReference type="GeneID" id="34794256"/>